<keyword evidence="2" id="KW-1133">Transmembrane helix</keyword>
<evidence type="ECO:0000256" key="1">
    <source>
        <dbReference type="SAM" id="MobiDB-lite"/>
    </source>
</evidence>
<feature type="transmembrane region" description="Helical" evidence="2">
    <location>
        <begin position="12"/>
        <end position="32"/>
    </location>
</feature>
<protein>
    <submittedName>
        <fullName evidence="4">Thermonuclease family protein</fullName>
    </submittedName>
</protein>
<dbReference type="PANTHER" id="PTHR12302:SF26">
    <property type="entry name" value="BLR1266 PROTEIN"/>
    <property type="match status" value="1"/>
</dbReference>
<keyword evidence="5" id="KW-1185">Reference proteome</keyword>
<gene>
    <name evidence="4" type="ORF">J0X15_08485</name>
</gene>
<evidence type="ECO:0000259" key="3">
    <source>
        <dbReference type="PROSITE" id="PS50830"/>
    </source>
</evidence>
<proteinExistence type="predicted"/>
<organism evidence="4 5">
    <name type="scientific">Roseibium limicola</name>
    <dbReference type="NCBI Taxonomy" id="2816037"/>
    <lineage>
        <taxon>Bacteria</taxon>
        <taxon>Pseudomonadati</taxon>
        <taxon>Pseudomonadota</taxon>
        <taxon>Alphaproteobacteria</taxon>
        <taxon>Hyphomicrobiales</taxon>
        <taxon>Stappiaceae</taxon>
        <taxon>Roseibium</taxon>
    </lineage>
</organism>
<keyword evidence="2" id="KW-0812">Transmembrane</keyword>
<keyword evidence="2" id="KW-0472">Membrane</keyword>
<name>A0A939EN74_9HYPH</name>
<dbReference type="AlphaFoldDB" id="A0A939EN74"/>
<dbReference type="SMART" id="SM00318">
    <property type="entry name" value="SNc"/>
    <property type="match status" value="1"/>
</dbReference>
<evidence type="ECO:0000313" key="5">
    <source>
        <dbReference type="Proteomes" id="UP000664779"/>
    </source>
</evidence>
<comment type="caution">
    <text evidence="4">The sequence shown here is derived from an EMBL/GenBank/DDBJ whole genome shotgun (WGS) entry which is preliminary data.</text>
</comment>
<dbReference type="EMBL" id="JAFLNF010000003">
    <property type="protein sequence ID" value="MBO0345255.1"/>
    <property type="molecule type" value="Genomic_DNA"/>
</dbReference>
<dbReference type="SUPFAM" id="SSF50199">
    <property type="entry name" value="Staphylococcal nuclease"/>
    <property type="match status" value="1"/>
</dbReference>
<accession>A0A939EN74</accession>
<evidence type="ECO:0000256" key="2">
    <source>
        <dbReference type="SAM" id="Phobius"/>
    </source>
</evidence>
<evidence type="ECO:0000313" key="4">
    <source>
        <dbReference type="EMBL" id="MBO0345255.1"/>
    </source>
</evidence>
<sequence>MSGIPSRDQRAAFFVRVVIRLGIAALLSPALLTPGLFADASAANALRIIDGDTLELHGEKIRLDGIDAPEHAQTCISSAGVFYPCGQDATSALNRLTQRATVRCEGKDYDVYKRRIATCYANGRNLNSDMVRMGQALAYRKYSRRYIGDEMAARAAKRGLWAGVFDEPWAYRQGKRQLNSEQAPRSTKAASANRATSPRCPIKGNISKNGRLYHLPGTNNYDRTRINETKGERWFCSEIQALAAGWRRAR</sequence>
<dbReference type="RefSeq" id="WP_206939690.1">
    <property type="nucleotide sequence ID" value="NZ_JAFLNF010000003.1"/>
</dbReference>
<dbReference type="Pfam" id="PF00565">
    <property type="entry name" value="SNase"/>
    <property type="match status" value="1"/>
</dbReference>
<feature type="domain" description="TNase-like" evidence="3">
    <location>
        <begin position="39"/>
        <end position="163"/>
    </location>
</feature>
<dbReference type="Gene3D" id="2.40.50.90">
    <property type="match status" value="1"/>
</dbReference>
<dbReference type="Proteomes" id="UP000664779">
    <property type="component" value="Unassembled WGS sequence"/>
</dbReference>
<dbReference type="InterPro" id="IPR035437">
    <property type="entry name" value="SNase_OB-fold_sf"/>
</dbReference>
<dbReference type="PROSITE" id="PS50830">
    <property type="entry name" value="TNASE_3"/>
    <property type="match status" value="1"/>
</dbReference>
<feature type="compositionally biased region" description="Polar residues" evidence="1">
    <location>
        <begin position="176"/>
        <end position="196"/>
    </location>
</feature>
<dbReference type="InterPro" id="IPR016071">
    <property type="entry name" value="Staphylococal_nuclease_OB-fold"/>
</dbReference>
<feature type="region of interest" description="Disordered" evidence="1">
    <location>
        <begin position="176"/>
        <end position="201"/>
    </location>
</feature>
<dbReference type="PANTHER" id="PTHR12302">
    <property type="entry name" value="EBNA2 BINDING PROTEIN P100"/>
    <property type="match status" value="1"/>
</dbReference>
<reference evidence="4" key="1">
    <citation type="submission" date="2021-03" db="EMBL/GenBank/DDBJ databases">
        <title>Roseibium sp. CAU 1637 isolated from Incheon.</title>
        <authorList>
            <person name="Kim W."/>
        </authorList>
    </citation>
    <scope>NUCLEOTIDE SEQUENCE</scope>
    <source>
        <strain evidence="4">CAU 1637</strain>
    </source>
</reference>